<proteinExistence type="predicted"/>
<evidence type="ECO:0000313" key="2">
    <source>
        <dbReference type="EMBL" id="RDW79362.1"/>
    </source>
</evidence>
<organism evidence="2 3">
    <name type="scientific">Coleophoma cylindrospora</name>
    <dbReference type="NCBI Taxonomy" id="1849047"/>
    <lineage>
        <taxon>Eukaryota</taxon>
        <taxon>Fungi</taxon>
        <taxon>Dikarya</taxon>
        <taxon>Ascomycota</taxon>
        <taxon>Pezizomycotina</taxon>
        <taxon>Leotiomycetes</taxon>
        <taxon>Helotiales</taxon>
        <taxon>Dermateaceae</taxon>
        <taxon>Coleophoma</taxon>
    </lineage>
</organism>
<evidence type="ECO:0000256" key="1">
    <source>
        <dbReference type="SAM" id="MobiDB-lite"/>
    </source>
</evidence>
<dbReference type="Proteomes" id="UP000256645">
    <property type="component" value="Unassembled WGS sequence"/>
</dbReference>
<gene>
    <name evidence="2" type="ORF">BP6252_04000</name>
</gene>
<dbReference type="EMBL" id="PDLM01000004">
    <property type="protein sequence ID" value="RDW79362.1"/>
    <property type="molecule type" value="Genomic_DNA"/>
</dbReference>
<feature type="region of interest" description="Disordered" evidence="1">
    <location>
        <begin position="45"/>
        <end position="70"/>
    </location>
</feature>
<sequence length="189" mass="21105">MANATELAYNDLISLIPRLSYEVATIRTSLHEHNDWLTRNADASSATSTTLDSSGSTPTIAQVKRRRDQTAAQLQEGEELLREYRERLSDLSNQMGIAGYENEEPGSLERDVVGEEGTWRRAEPEDGLPGYEKIEYREELMVGVGEQAPPYAERNGVPARDEVPRQWTIGDVEAVEDAPPYSEPTPNAR</sequence>
<evidence type="ECO:0000313" key="3">
    <source>
        <dbReference type="Proteomes" id="UP000256645"/>
    </source>
</evidence>
<feature type="region of interest" description="Disordered" evidence="1">
    <location>
        <begin position="170"/>
        <end position="189"/>
    </location>
</feature>
<comment type="caution">
    <text evidence="2">The sequence shown here is derived from an EMBL/GenBank/DDBJ whole genome shotgun (WGS) entry which is preliminary data.</text>
</comment>
<dbReference type="AlphaFoldDB" id="A0A3D8RZ97"/>
<feature type="compositionally biased region" description="Low complexity" evidence="1">
    <location>
        <begin position="45"/>
        <end position="59"/>
    </location>
</feature>
<keyword evidence="3" id="KW-1185">Reference proteome</keyword>
<accession>A0A3D8RZ97</accession>
<name>A0A3D8RZ97_9HELO</name>
<dbReference type="OrthoDB" id="10322409at2759"/>
<reference evidence="2 3" key="1">
    <citation type="journal article" date="2018" name="IMA Fungus">
        <title>IMA Genome-F 9: Draft genome sequence of Annulohypoxylon stygium, Aspergillus mulundensis, Berkeleyomyces basicola (syn. Thielaviopsis basicola), Ceratocystis smalleyi, two Cercospora beticola strains, Coleophoma cylindrospora, Fusarium fracticaudum, Phialophora cf. hyalina, and Morchella septimelata.</title>
        <authorList>
            <person name="Wingfield B.D."/>
            <person name="Bills G.F."/>
            <person name="Dong Y."/>
            <person name="Huang W."/>
            <person name="Nel W.J."/>
            <person name="Swalarsk-Parry B.S."/>
            <person name="Vaghefi N."/>
            <person name="Wilken P.M."/>
            <person name="An Z."/>
            <person name="de Beer Z.W."/>
            <person name="De Vos L."/>
            <person name="Chen L."/>
            <person name="Duong T.A."/>
            <person name="Gao Y."/>
            <person name="Hammerbacher A."/>
            <person name="Kikkert J.R."/>
            <person name="Li Y."/>
            <person name="Li H."/>
            <person name="Li K."/>
            <person name="Li Q."/>
            <person name="Liu X."/>
            <person name="Ma X."/>
            <person name="Naidoo K."/>
            <person name="Pethybridge S.J."/>
            <person name="Sun J."/>
            <person name="Steenkamp E.T."/>
            <person name="van der Nest M.A."/>
            <person name="van Wyk S."/>
            <person name="Wingfield M.J."/>
            <person name="Xiong C."/>
            <person name="Yue Q."/>
            <person name="Zhang X."/>
        </authorList>
    </citation>
    <scope>NUCLEOTIDE SEQUENCE [LARGE SCALE GENOMIC DNA]</scope>
    <source>
        <strain evidence="2 3">BP6252</strain>
    </source>
</reference>
<protein>
    <submittedName>
        <fullName evidence="2">Uncharacterized protein</fullName>
    </submittedName>
</protein>